<dbReference type="Proteomes" id="UP000248132">
    <property type="component" value="Unassembled WGS sequence"/>
</dbReference>
<dbReference type="InterPro" id="IPR041445">
    <property type="entry name" value="AAA_lid_4"/>
</dbReference>
<dbReference type="InterPro" id="IPR008824">
    <property type="entry name" value="RuvB-like_N"/>
</dbReference>
<dbReference type="InterPro" id="IPR003593">
    <property type="entry name" value="AAA+_ATPase"/>
</dbReference>
<dbReference type="PANTHER" id="PTHR42848">
    <property type="match status" value="1"/>
</dbReference>
<feature type="binding site" evidence="9">
    <location>
        <position position="68"/>
    </location>
    <ligand>
        <name>ATP</name>
        <dbReference type="ChEBI" id="CHEBI:30616"/>
    </ligand>
</feature>
<dbReference type="Gene3D" id="1.10.8.60">
    <property type="match status" value="1"/>
</dbReference>
<dbReference type="AlphaFoldDB" id="A0A318XP69"/>
<feature type="binding site" evidence="9">
    <location>
        <position position="311"/>
    </location>
    <ligand>
        <name>DNA</name>
        <dbReference type="ChEBI" id="CHEBI:16991"/>
    </ligand>
</feature>
<proteinExistence type="inferred from homology"/>
<dbReference type="GO" id="GO:0005524">
    <property type="term" value="F:ATP binding"/>
    <property type="evidence" value="ECO:0007669"/>
    <property type="project" value="UniProtKB-UniRule"/>
</dbReference>
<dbReference type="Pfam" id="PF05496">
    <property type="entry name" value="RuvB_N"/>
    <property type="match status" value="1"/>
</dbReference>
<dbReference type="RefSeq" id="WP_110461265.1">
    <property type="nucleotide sequence ID" value="NZ_QKMR01000005.1"/>
</dbReference>
<dbReference type="GO" id="GO:0005737">
    <property type="term" value="C:cytoplasm"/>
    <property type="evidence" value="ECO:0007669"/>
    <property type="project" value="UniProtKB-SubCell"/>
</dbReference>
<dbReference type="GO" id="GO:0006281">
    <property type="term" value="P:DNA repair"/>
    <property type="evidence" value="ECO:0007669"/>
    <property type="project" value="UniProtKB-UniRule"/>
</dbReference>
<accession>A0A318XP69</accession>
<comment type="subcellular location">
    <subcellularLocation>
        <location evidence="9">Cytoplasm</location>
    </subcellularLocation>
</comment>
<dbReference type="GO" id="GO:0016887">
    <property type="term" value="F:ATP hydrolysis activity"/>
    <property type="evidence" value="ECO:0007669"/>
    <property type="project" value="RHEA"/>
</dbReference>
<evidence type="ECO:0000313" key="11">
    <source>
        <dbReference type="EMBL" id="PYG88845.1"/>
    </source>
</evidence>
<dbReference type="EC" id="3.6.4.-" evidence="9"/>
<dbReference type="InterPro" id="IPR036388">
    <property type="entry name" value="WH-like_DNA-bd_sf"/>
</dbReference>
<sequence length="333" mass="36791">MEEERLVNRETHSEDIDELSLRPKKLEEYVGQSKVKNNLNIFIEAAKKRKEALDHVLLYGPPGLGKTTLASIISSEMGVNLRITSGPAIEKAGDLAAILTNLSTHDVLFIDEIHRLNRSVEEILYPAMEDYALDIIIGKGPSARSIRIDLPKFTLIGATTRAGLLTAPLRDRFGVINKLEMYTADELKHIVKRSAGILNIELDDKGAYEIARRSRGTPRIANRLLKRVRDFAQVIGGGKIDLKVARHALDALEVDEIGLDGVDRNMLLSIITKFSGGPVGLDTLAASIGEDSGTIEDVYEPFLIQLGYINKTPRGRMATKHAYEHFGLPFGDE</sequence>
<dbReference type="GO" id="GO:0000400">
    <property type="term" value="F:four-way junction DNA binding"/>
    <property type="evidence" value="ECO:0007669"/>
    <property type="project" value="UniProtKB-UniRule"/>
</dbReference>
<dbReference type="GO" id="GO:0009378">
    <property type="term" value="F:four-way junction helicase activity"/>
    <property type="evidence" value="ECO:0007669"/>
    <property type="project" value="InterPro"/>
</dbReference>
<feature type="binding site" evidence="9">
    <location>
        <begin position="129"/>
        <end position="131"/>
    </location>
    <ligand>
        <name>ATP</name>
        <dbReference type="ChEBI" id="CHEBI:30616"/>
    </ligand>
</feature>
<dbReference type="Gene3D" id="3.40.50.300">
    <property type="entry name" value="P-loop containing nucleotide triphosphate hydrolases"/>
    <property type="match status" value="1"/>
</dbReference>
<evidence type="ECO:0000256" key="4">
    <source>
        <dbReference type="ARBA" id="ARBA00022801"/>
    </source>
</evidence>
<feature type="region of interest" description="Small ATPAse domain (RuvB-S)" evidence="9">
    <location>
        <begin position="183"/>
        <end position="253"/>
    </location>
</feature>
<feature type="region of interest" description="Head domain (RuvB-H)" evidence="9">
    <location>
        <begin position="256"/>
        <end position="333"/>
    </location>
</feature>
<dbReference type="InterPro" id="IPR027417">
    <property type="entry name" value="P-loop_NTPase"/>
</dbReference>
<dbReference type="SUPFAM" id="SSF46785">
    <property type="entry name" value="Winged helix' DNA-binding domain"/>
    <property type="match status" value="1"/>
</dbReference>
<keyword evidence="7 9" id="KW-0233">DNA recombination</keyword>
<dbReference type="SMART" id="SM00382">
    <property type="entry name" value="AAA"/>
    <property type="match status" value="1"/>
</dbReference>
<organism evidence="11 12">
    <name type="scientific">Ruminiclostridium sufflavum DSM 19573</name>
    <dbReference type="NCBI Taxonomy" id="1121337"/>
    <lineage>
        <taxon>Bacteria</taxon>
        <taxon>Bacillati</taxon>
        <taxon>Bacillota</taxon>
        <taxon>Clostridia</taxon>
        <taxon>Eubacteriales</taxon>
        <taxon>Oscillospiraceae</taxon>
        <taxon>Ruminiclostridium</taxon>
    </lineage>
</organism>
<evidence type="ECO:0000313" key="12">
    <source>
        <dbReference type="Proteomes" id="UP000248132"/>
    </source>
</evidence>
<keyword evidence="3 9" id="KW-0227">DNA damage</keyword>
<feature type="domain" description="AAA+ ATPase" evidence="10">
    <location>
        <begin position="52"/>
        <end position="179"/>
    </location>
</feature>
<feature type="binding site" evidence="9">
    <location>
        <position position="172"/>
    </location>
    <ligand>
        <name>ATP</name>
        <dbReference type="ChEBI" id="CHEBI:30616"/>
    </ligand>
</feature>
<feature type="binding site" evidence="9">
    <location>
        <position position="67"/>
    </location>
    <ligand>
        <name>ATP</name>
        <dbReference type="ChEBI" id="CHEBI:30616"/>
    </ligand>
</feature>
<keyword evidence="6 9" id="KW-0238">DNA-binding</keyword>
<feature type="binding site" evidence="9">
    <location>
        <position position="182"/>
    </location>
    <ligand>
        <name>ATP</name>
        <dbReference type="ChEBI" id="CHEBI:30616"/>
    </ligand>
</feature>
<evidence type="ECO:0000256" key="8">
    <source>
        <dbReference type="ARBA" id="ARBA00023204"/>
    </source>
</evidence>
<evidence type="ECO:0000256" key="5">
    <source>
        <dbReference type="ARBA" id="ARBA00022840"/>
    </source>
</evidence>
<reference evidence="11 12" key="1">
    <citation type="submission" date="2018-06" db="EMBL/GenBank/DDBJ databases">
        <title>Genomic Encyclopedia of Type Strains, Phase I: the one thousand microbial genomes (KMG-I) project.</title>
        <authorList>
            <person name="Kyrpides N."/>
        </authorList>
    </citation>
    <scope>NUCLEOTIDE SEQUENCE [LARGE SCALE GENOMIC DNA]</scope>
    <source>
        <strain evidence="11 12">DSM 19573</strain>
    </source>
</reference>
<dbReference type="PANTHER" id="PTHR42848:SF1">
    <property type="entry name" value="HOLLIDAY JUNCTION BRANCH MIGRATION COMPLEX SUBUNIT RUVB"/>
    <property type="match status" value="1"/>
</dbReference>
<dbReference type="InterPro" id="IPR008823">
    <property type="entry name" value="RuvB_wg_C"/>
</dbReference>
<evidence type="ECO:0000259" key="10">
    <source>
        <dbReference type="SMART" id="SM00382"/>
    </source>
</evidence>
<keyword evidence="2 9" id="KW-0547">Nucleotide-binding</keyword>
<keyword evidence="5 9" id="KW-0067">ATP-binding</keyword>
<dbReference type="Pfam" id="PF05491">
    <property type="entry name" value="WHD_RuvB"/>
    <property type="match status" value="1"/>
</dbReference>
<dbReference type="HAMAP" id="MF_00016">
    <property type="entry name" value="DNA_HJ_migration_RuvB"/>
    <property type="match status" value="1"/>
</dbReference>
<keyword evidence="4 9" id="KW-0378">Hydrolase</keyword>
<dbReference type="InterPro" id="IPR004605">
    <property type="entry name" value="DNA_helicase_Holl-junc_RuvB"/>
</dbReference>
<feature type="binding site" evidence="9">
    <location>
        <position position="219"/>
    </location>
    <ligand>
        <name>ATP</name>
        <dbReference type="ChEBI" id="CHEBI:30616"/>
    </ligand>
</feature>
<comment type="caution">
    <text evidence="9">Lacks conserved residue(s) required for the propagation of feature annotation.</text>
</comment>
<evidence type="ECO:0000256" key="1">
    <source>
        <dbReference type="ARBA" id="ARBA00022490"/>
    </source>
</evidence>
<comment type="catalytic activity">
    <reaction evidence="9">
        <text>ATP + H2O = ADP + phosphate + H(+)</text>
        <dbReference type="Rhea" id="RHEA:13065"/>
        <dbReference type="ChEBI" id="CHEBI:15377"/>
        <dbReference type="ChEBI" id="CHEBI:15378"/>
        <dbReference type="ChEBI" id="CHEBI:30616"/>
        <dbReference type="ChEBI" id="CHEBI:43474"/>
        <dbReference type="ChEBI" id="CHEBI:456216"/>
    </reaction>
</comment>
<protein>
    <recommendedName>
        <fullName evidence="9">Holliday junction branch migration complex subunit RuvB</fullName>
        <ecNumber evidence="9">3.6.4.-</ecNumber>
    </recommendedName>
</protein>
<keyword evidence="1 9" id="KW-0963">Cytoplasm</keyword>
<keyword evidence="8 9" id="KW-0234">DNA repair</keyword>
<comment type="domain">
    <text evidence="9">Has 3 domains, the large (RuvB-L) and small ATPase (RuvB-S) domains and the C-terminal head (RuvB-H) domain. The head domain binds DNA, while the ATPase domains jointly bind ATP, ADP or are empty depending on the state of the subunit in the translocation cycle. During a single DNA translocation step the structure of each domain remains the same, but their relative positions change.</text>
</comment>
<comment type="similarity">
    <text evidence="9">Belongs to the RuvB family.</text>
</comment>
<dbReference type="Gene3D" id="1.10.10.10">
    <property type="entry name" value="Winged helix-like DNA-binding domain superfamily/Winged helix DNA-binding domain"/>
    <property type="match status" value="1"/>
</dbReference>
<feature type="binding site" evidence="9">
    <location>
        <position position="22"/>
    </location>
    <ligand>
        <name>ATP</name>
        <dbReference type="ChEBI" id="CHEBI:30616"/>
    </ligand>
</feature>
<comment type="subunit">
    <text evidence="9">Homohexamer. Forms an RuvA(8)-RuvB(12)-Holliday junction (HJ) complex. HJ DNA is sandwiched between 2 RuvA tetramers; dsDNA enters through RuvA and exits via RuvB. An RuvB hexamer assembles on each DNA strand where it exits the tetramer. Each RuvB hexamer is contacted by two RuvA subunits (via domain III) on 2 adjacent RuvB subunits; this complex drives branch migration. In the full resolvosome a probable DNA-RuvA(4)-RuvB(12)-RuvC(2) complex forms which resolves the HJ.</text>
</comment>
<feature type="binding site" evidence="9">
    <location>
        <position position="66"/>
    </location>
    <ligand>
        <name>ATP</name>
        <dbReference type="ChEBI" id="CHEBI:30616"/>
    </ligand>
</feature>
<evidence type="ECO:0000256" key="6">
    <source>
        <dbReference type="ARBA" id="ARBA00023125"/>
    </source>
</evidence>
<feature type="binding site" evidence="9">
    <location>
        <position position="63"/>
    </location>
    <ligand>
        <name>ATP</name>
        <dbReference type="ChEBI" id="CHEBI:30616"/>
    </ligand>
</feature>
<dbReference type="InterPro" id="IPR036390">
    <property type="entry name" value="WH_DNA-bd_sf"/>
</dbReference>
<dbReference type="Pfam" id="PF17864">
    <property type="entry name" value="AAA_lid_4"/>
    <property type="match status" value="1"/>
</dbReference>
<gene>
    <name evidence="9" type="primary">ruvB</name>
    <name evidence="11" type="ORF">LY28_01206</name>
</gene>
<dbReference type="NCBIfam" id="NF000868">
    <property type="entry name" value="PRK00080.1"/>
    <property type="match status" value="1"/>
</dbReference>
<feature type="binding site" evidence="9">
    <location>
        <position position="67"/>
    </location>
    <ligand>
        <name>Mg(2+)</name>
        <dbReference type="ChEBI" id="CHEBI:18420"/>
    </ligand>
</feature>
<keyword evidence="12" id="KW-1185">Reference proteome</keyword>
<dbReference type="SUPFAM" id="SSF52540">
    <property type="entry name" value="P-loop containing nucleoside triphosphate hydrolases"/>
    <property type="match status" value="1"/>
</dbReference>
<feature type="binding site" evidence="9">
    <location>
        <position position="316"/>
    </location>
    <ligand>
        <name>DNA</name>
        <dbReference type="ChEBI" id="CHEBI:16991"/>
    </ligand>
</feature>
<dbReference type="CDD" id="cd00009">
    <property type="entry name" value="AAA"/>
    <property type="match status" value="1"/>
</dbReference>
<comment type="function">
    <text evidence="9">The RuvA-RuvB-RuvC complex processes Holliday junction (HJ) DNA during genetic recombination and DNA repair, while the RuvA-RuvB complex plays an important role in the rescue of blocked DNA replication forks via replication fork reversal (RFR). RuvA specifically binds to HJ cruciform DNA, conferring on it an open structure. The RuvB hexamer acts as an ATP-dependent pump, pulling dsDNA into and through the RuvAB complex. RuvB forms 2 homohexamers on either side of HJ DNA bound by 1 or 2 RuvA tetramers; 4 subunits per hexamer contact DNA at a time. Coordinated motions by a converter formed by DNA-disengaged RuvB subunits stimulates ATP hydrolysis and nucleotide exchange. Immobilization of the converter enables RuvB to convert the ATP-contained energy into a lever motion, pulling 2 nucleotides of DNA out of the RuvA tetramer per ATP hydrolyzed, thus driving DNA branch migration. The RuvB motors rotate together with the DNA substrate, which together with the progressing nucleotide cycle form the mechanistic basis for DNA recombination by continuous HJ branch migration. Branch migration allows RuvC to scan DNA until it finds its consensus sequence, where it cleaves and resolves cruciform DNA.</text>
</comment>
<feature type="binding site" evidence="9">
    <location>
        <position position="21"/>
    </location>
    <ligand>
        <name>ATP</name>
        <dbReference type="ChEBI" id="CHEBI:30616"/>
    </ligand>
</feature>
<dbReference type="EMBL" id="QKMR01000005">
    <property type="protein sequence ID" value="PYG88845.1"/>
    <property type="molecule type" value="Genomic_DNA"/>
</dbReference>
<dbReference type="FunFam" id="3.40.50.300:FF:000073">
    <property type="entry name" value="Holliday junction ATP-dependent DNA helicase RuvB"/>
    <property type="match status" value="1"/>
</dbReference>
<dbReference type="NCBIfam" id="TIGR00635">
    <property type="entry name" value="ruvB"/>
    <property type="match status" value="1"/>
</dbReference>
<evidence type="ECO:0000256" key="9">
    <source>
        <dbReference type="HAMAP-Rule" id="MF_00016"/>
    </source>
</evidence>
<evidence type="ECO:0000256" key="2">
    <source>
        <dbReference type="ARBA" id="ARBA00022741"/>
    </source>
</evidence>
<comment type="caution">
    <text evidence="11">The sequence shown here is derived from an EMBL/GenBank/DDBJ whole genome shotgun (WGS) entry which is preliminary data.</text>
</comment>
<evidence type="ECO:0000256" key="7">
    <source>
        <dbReference type="ARBA" id="ARBA00023172"/>
    </source>
</evidence>
<name>A0A318XP69_9FIRM</name>
<dbReference type="GO" id="GO:0006310">
    <property type="term" value="P:DNA recombination"/>
    <property type="evidence" value="ECO:0007669"/>
    <property type="project" value="UniProtKB-UniRule"/>
</dbReference>
<dbReference type="OrthoDB" id="9804478at2"/>
<evidence type="ECO:0000256" key="3">
    <source>
        <dbReference type="ARBA" id="ARBA00022763"/>
    </source>
</evidence>
<dbReference type="GO" id="GO:0048476">
    <property type="term" value="C:Holliday junction resolvase complex"/>
    <property type="evidence" value="ECO:0007669"/>
    <property type="project" value="UniProtKB-UniRule"/>
</dbReference>
<keyword evidence="11" id="KW-0347">Helicase</keyword>